<organism evidence="2 3">
    <name type="scientific">Insolitispirillum peregrinum</name>
    <dbReference type="NCBI Taxonomy" id="80876"/>
    <lineage>
        <taxon>Bacteria</taxon>
        <taxon>Pseudomonadati</taxon>
        <taxon>Pseudomonadota</taxon>
        <taxon>Alphaproteobacteria</taxon>
        <taxon>Rhodospirillales</taxon>
        <taxon>Novispirillaceae</taxon>
        <taxon>Insolitispirillum</taxon>
    </lineage>
</organism>
<dbReference type="Proteomes" id="UP000185678">
    <property type="component" value="Unassembled WGS sequence"/>
</dbReference>
<dbReference type="AlphaFoldDB" id="A0A1N7MH20"/>
<keyword evidence="3" id="KW-1185">Reference proteome</keyword>
<feature type="signal peptide" evidence="1">
    <location>
        <begin position="1"/>
        <end position="20"/>
    </location>
</feature>
<evidence type="ECO:0000313" key="2">
    <source>
        <dbReference type="EMBL" id="SIS85444.1"/>
    </source>
</evidence>
<accession>A0A1N7MH20</accession>
<gene>
    <name evidence="2" type="ORF">SAMN05421779_104121</name>
</gene>
<dbReference type="PROSITE" id="PS51257">
    <property type="entry name" value="PROKAR_LIPOPROTEIN"/>
    <property type="match status" value="1"/>
</dbReference>
<keyword evidence="1" id="KW-0732">Signal</keyword>
<feature type="chain" id="PRO_5013292272" description="Lipoprotein-attachment site-containing protein" evidence="1">
    <location>
        <begin position="21"/>
        <end position="62"/>
    </location>
</feature>
<dbReference type="STRING" id="80876.SAMN05421779_104121"/>
<evidence type="ECO:0000256" key="1">
    <source>
        <dbReference type="SAM" id="SignalP"/>
    </source>
</evidence>
<sequence>MPFRLSLRLGLVVAVGLLAAACGTTGKTELQQDQSGSDRMLPSPCACERLDYRPASFVWRAA</sequence>
<dbReference type="OrthoDB" id="7366513at2"/>
<evidence type="ECO:0008006" key="4">
    <source>
        <dbReference type="Google" id="ProtNLM"/>
    </source>
</evidence>
<name>A0A1N7MH20_9PROT</name>
<dbReference type="RefSeq" id="WP_076400577.1">
    <property type="nucleotide sequence ID" value="NZ_FTOA01000004.1"/>
</dbReference>
<reference evidence="2 3" key="1">
    <citation type="submission" date="2017-01" db="EMBL/GenBank/DDBJ databases">
        <authorList>
            <person name="Mah S.A."/>
            <person name="Swanson W.J."/>
            <person name="Moy G.W."/>
            <person name="Vacquier V.D."/>
        </authorList>
    </citation>
    <scope>NUCLEOTIDE SEQUENCE [LARGE SCALE GENOMIC DNA]</scope>
    <source>
        <strain evidence="2 3">DSM 11589</strain>
    </source>
</reference>
<dbReference type="EMBL" id="FTOA01000004">
    <property type="protein sequence ID" value="SIS85444.1"/>
    <property type="molecule type" value="Genomic_DNA"/>
</dbReference>
<proteinExistence type="predicted"/>
<evidence type="ECO:0000313" key="3">
    <source>
        <dbReference type="Proteomes" id="UP000185678"/>
    </source>
</evidence>
<protein>
    <recommendedName>
        <fullName evidence="4">Lipoprotein-attachment site-containing protein</fullName>
    </recommendedName>
</protein>